<keyword evidence="4" id="KW-1185">Reference proteome</keyword>
<dbReference type="EMBL" id="JAUSRA010000001">
    <property type="protein sequence ID" value="MDP9798139.1"/>
    <property type="molecule type" value="Genomic_DNA"/>
</dbReference>
<proteinExistence type="predicted"/>
<name>A0ABT9N364_9ACTN</name>
<feature type="transmembrane region" description="Helical" evidence="2">
    <location>
        <begin position="36"/>
        <end position="55"/>
    </location>
</feature>
<evidence type="ECO:0000256" key="1">
    <source>
        <dbReference type="SAM" id="MobiDB-lite"/>
    </source>
</evidence>
<keyword evidence="2" id="KW-0472">Membrane</keyword>
<dbReference type="RefSeq" id="WP_306835835.1">
    <property type="nucleotide sequence ID" value="NZ_JAUSRA010000001.1"/>
</dbReference>
<feature type="region of interest" description="Disordered" evidence="1">
    <location>
        <begin position="1"/>
        <end position="36"/>
    </location>
</feature>
<keyword evidence="2" id="KW-0812">Transmembrane</keyword>
<evidence type="ECO:0008006" key="5">
    <source>
        <dbReference type="Google" id="ProtNLM"/>
    </source>
</evidence>
<accession>A0ABT9N364</accession>
<comment type="caution">
    <text evidence="3">The sequence shown here is derived from an EMBL/GenBank/DDBJ whole genome shotgun (WGS) entry which is preliminary data.</text>
</comment>
<evidence type="ECO:0000313" key="4">
    <source>
        <dbReference type="Proteomes" id="UP001240984"/>
    </source>
</evidence>
<evidence type="ECO:0000313" key="3">
    <source>
        <dbReference type="EMBL" id="MDP9798139.1"/>
    </source>
</evidence>
<protein>
    <recommendedName>
        <fullName evidence="5">Serine/threonine protein kinase</fullName>
    </recommendedName>
</protein>
<reference evidence="3 4" key="1">
    <citation type="submission" date="2023-07" db="EMBL/GenBank/DDBJ databases">
        <title>Sequencing the genomes of 1000 actinobacteria strains.</title>
        <authorList>
            <person name="Klenk H.-P."/>
        </authorList>
    </citation>
    <scope>NUCLEOTIDE SEQUENCE [LARGE SCALE GENOMIC DNA]</scope>
    <source>
        <strain evidence="3 4">DSM 44710</strain>
    </source>
</reference>
<organism evidence="3 4">
    <name type="scientific">Catenuloplanes nepalensis</name>
    <dbReference type="NCBI Taxonomy" id="587533"/>
    <lineage>
        <taxon>Bacteria</taxon>
        <taxon>Bacillati</taxon>
        <taxon>Actinomycetota</taxon>
        <taxon>Actinomycetes</taxon>
        <taxon>Micromonosporales</taxon>
        <taxon>Micromonosporaceae</taxon>
        <taxon>Catenuloplanes</taxon>
    </lineage>
</organism>
<feature type="region of interest" description="Disordered" evidence="1">
    <location>
        <begin position="56"/>
        <end position="149"/>
    </location>
</feature>
<evidence type="ECO:0000256" key="2">
    <source>
        <dbReference type="SAM" id="Phobius"/>
    </source>
</evidence>
<gene>
    <name evidence="3" type="ORF">J2S43_006651</name>
</gene>
<dbReference type="Proteomes" id="UP001240984">
    <property type="component" value="Unassembled WGS sequence"/>
</dbReference>
<sequence>MRNEGKEPTADGPVPDDGSTYTSAAARRPHRQKQQMIAGAAGVLAVLGVGGVIAVSRGDDKPVTMPTAEAGPPASLPDASAGATPARTSAGATPALPASGAASGNSAEPAPPQTTTSPDVTKREPDTGRGPLPKPTKTYRPLSKRSVVKDSDVKIDETVSGDGRQRMKVVSAAADLTGYRELGWVTEVRKRVGEAECTQTIRLSPDAPPRERPTLLICWRVSAARSVYTVAVDMKGRPSEKGSVELLEKAWRKLG</sequence>
<keyword evidence="2" id="KW-1133">Transmembrane helix</keyword>